<evidence type="ECO:0000256" key="1">
    <source>
        <dbReference type="SAM" id="SignalP"/>
    </source>
</evidence>
<dbReference type="EnsemblMetazoa" id="GPAI000239-RA">
    <property type="protein sequence ID" value="GPAI000239-PA"/>
    <property type="gene ID" value="GPAI000239"/>
</dbReference>
<feature type="signal peptide" evidence="1">
    <location>
        <begin position="1"/>
        <end position="33"/>
    </location>
</feature>
<keyword evidence="3" id="KW-1185">Reference proteome</keyword>
<protein>
    <submittedName>
        <fullName evidence="2">Uncharacterized protein</fullName>
    </submittedName>
</protein>
<reference evidence="2" key="2">
    <citation type="submission" date="2020-05" db="UniProtKB">
        <authorList>
            <consortium name="EnsemblMetazoa"/>
        </authorList>
    </citation>
    <scope>IDENTIFICATION</scope>
    <source>
        <strain evidence="2">IAEA</strain>
    </source>
</reference>
<dbReference type="AlphaFoldDB" id="A0A1A9Z0F9"/>
<accession>A0A1A9Z0F9</accession>
<organism evidence="2 3">
    <name type="scientific">Glossina pallidipes</name>
    <name type="common">Tsetse fly</name>
    <dbReference type="NCBI Taxonomy" id="7398"/>
    <lineage>
        <taxon>Eukaryota</taxon>
        <taxon>Metazoa</taxon>
        <taxon>Ecdysozoa</taxon>
        <taxon>Arthropoda</taxon>
        <taxon>Hexapoda</taxon>
        <taxon>Insecta</taxon>
        <taxon>Pterygota</taxon>
        <taxon>Neoptera</taxon>
        <taxon>Endopterygota</taxon>
        <taxon>Diptera</taxon>
        <taxon>Brachycera</taxon>
        <taxon>Muscomorpha</taxon>
        <taxon>Hippoboscoidea</taxon>
        <taxon>Glossinidae</taxon>
        <taxon>Glossina</taxon>
    </lineage>
</organism>
<feature type="chain" id="PRO_5008402503" evidence="1">
    <location>
        <begin position="34"/>
        <end position="102"/>
    </location>
</feature>
<sequence>MLKKYFKIYKQSVFVRLTLLLTGLIAPLPSTEAVAPTVTEVVQISSNVSSSPYLTQNQFQLFENSLNYLTDELCRRDLNAILRGIIDNEQWAISTNGKVNNK</sequence>
<evidence type="ECO:0000313" key="2">
    <source>
        <dbReference type="EnsemblMetazoa" id="GPAI000239-PA"/>
    </source>
</evidence>
<evidence type="ECO:0000313" key="3">
    <source>
        <dbReference type="Proteomes" id="UP000092445"/>
    </source>
</evidence>
<keyword evidence="1" id="KW-0732">Signal</keyword>
<dbReference type="VEuPathDB" id="VectorBase:GPAI000239"/>
<reference evidence="3" key="1">
    <citation type="submission" date="2014-03" db="EMBL/GenBank/DDBJ databases">
        <authorList>
            <person name="Aksoy S."/>
            <person name="Warren W."/>
            <person name="Wilson R.K."/>
        </authorList>
    </citation>
    <scope>NUCLEOTIDE SEQUENCE [LARGE SCALE GENOMIC DNA]</scope>
    <source>
        <strain evidence="3">IAEA</strain>
    </source>
</reference>
<dbReference type="Proteomes" id="UP000092445">
    <property type="component" value="Unassembled WGS sequence"/>
</dbReference>
<proteinExistence type="predicted"/>
<name>A0A1A9Z0F9_GLOPL</name>